<name>A0A422ZX90_KLEPN</name>
<dbReference type="AlphaFoldDB" id="A0A422ZX90"/>
<dbReference type="Proteomes" id="UP000283322">
    <property type="component" value="Unassembled WGS sequence"/>
</dbReference>
<evidence type="ECO:0000313" key="2">
    <source>
        <dbReference type="Proteomes" id="UP000283322"/>
    </source>
</evidence>
<dbReference type="RefSeq" id="WP_020315056.1">
    <property type="nucleotide sequence ID" value="NZ_BIHW01000012.1"/>
</dbReference>
<proteinExistence type="predicted"/>
<dbReference type="EMBL" id="MPYG04000070">
    <property type="protein sequence ID" value="ROG99203.1"/>
    <property type="molecule type" value="Genomic_DNA"/>
</dbReference>
<organism evidence="1 2">
    <name type="scientific">Klebsiella pneumoniae</name>
    <dbReference type="NCBI Taxonomy" id="573"/>
    <lineage>
        <taxon>Bacteria</taxon>
        <taxon>Pseudomonadati</taxon>
        <taxon>Pseudomonadota</taxon>
        <taxon>Gammaproteobacteria</taxon>
        <taxon>Enterobacterales</taxon>
        <taxon>Enterobacteriaceae</taxon>
        <taxon>Klebsiella/Raoultella group</taxon>
        <taxon>Klebsiella</taxon>
        <taxon>Klebsiella pneumoniae complex</taxon>
    </lineage>
</organism>
<gene>
    <name evidence="1" type="ORF">BL124_00009155</name>
</gene>
<reference evidence="1 2" key="1">
    <citation type="submission" date="2018-10" db="EMBL/GenBank/DDBJ databases">
        <authorList>
            <person name="Vanduin D."/>
            <person name="Fouts D."/>
            <person name="Wright M."/>
            <person name="Sutton G."/>
            <person name="Nguyen K."/>
            <person name="Kreiswirth B."/>
            <person name="Chen L."/>
            <person name="Rojas L."/>
            <person name="Hujer A."/>
            <person name="Hujer K."/>
            <person name="Bonomo R."/>
            <person name="Adams M."/>
        </authorList>
    </citation>
    <scope>NUCLEOTIDE SEQUENCE [LARGE SCALE GENOMIC DNA]</scope>
    <source>
        <strain evidence="1 2">CRK0165</strain>
    </source>
</reference>
<sequence length="205" mass="23262">MSTNFFNDVDKFKDQIPYYLTQPQKEGLVKALADFPEGINYYLSNYPVDLKAAALQGDVFKGLTIYGPRGSKEAKGIILSNSCDIDTNNKRDFPMRAVFAPLVNLATLVERLQKAGIPQDKIDTKLDAMKKQLVTNIVYLPSCDTIPESIIFLDDVYQVSTEELRQSLESSNKILTLSQVGFYILLFKLSIHFCRFHEDVARYDN</sequence>
<accession>A0A422ZX90</accession>
<protein>
    <submittedName>
        <fullName evidence="1">Uncharacterized protein</fullName>
    </submittedName>
</protein>
<evidence type="ECO:0000313" key="1">
    <source>
        <dbReference type="EMBL" id="ROG99203.1"/>
    </source>
</evidence>
<comment type="caution">
    <text evidence="1">The sequence shown here is derived from an EMBL/GenBank/DDBJ whole genome shotgun (WGS) entry which is preliminary data.</text>
</comment>